<evidence type="ECO:0000313" key="2">
    <source>
        <dbReference type="Proteomes" id="UP000266552"/>
    </source>
</evidence>
<protein>
    <recommendedName>
        <fullName evidence="3">Ribosomal protein L7/L12 C-terminal domain-containing protein</fullName>
    </recommendedName>
</protein>
<dbReference type="Proteomes" id="UP000266552">
    <property type="component" value="Chromosome"/>
</dbReference>
<dbReference type="NCBIfam" id="NF005269">
    <property type="entry name" value="PRK06771.1"/>
    <property type="match status" value="1"/>
</dbReference>
<gene>
    <name evidence="1" type="ORF">D5F53_24905</name>
</gene>
<evidence type="ECO:0008006" key="3">
    <source>
        <dbReference type="Google" id="ProtNLM"/>
    </source>
</evidence>
<dbReference type="Gene3D" id="3.30.1390.10">
    <property type="match status" value="1"/>
</dbReference>
<organism evidence="1 2">
    <name type="scientific">Paenibacillus lautus</name>
    <name type="common">Bacillus lautus</name>
    <dbReference type="NCBI Taxonomy" id="1401"/>
    <lineage>
        <taxon>Bacteria</taxon>
        <taxon>Bacillati</taxon>
        <taxon>Bacillota</taxon>
        <taxon>Bacilli</taxon>
        <taxon>Bacillales</taxon>
        <taxon>Paenibacillaceae</taxon>
        <taxon>Paenibacillus</taxon>
    </lineage>
</organism>
<dbReference type="RefSeq" id="WP_119849947.1">
    <property type="nucleotide sequence ID" value="NZ_CP032412.1"/>
</dbReference>
<dbReference type="AlphaFoldDB" id="A0A385TRC8"/>
<dbReference type="InterPro" id="IPR014719">
    <property type="entry name" value="Ribosomal_bL12_C/ClpS-like"/>
</dbReference>
<proteinExistence type="predicted"/>
<dbReference type="KEGG" id="plw:D5F53_24905"/>
<name>A0A385TRC8_PAELA</name>
<reference evidence="1 2" key="1">
    <citation type="submission" date="2018-09" db="EMBL/GenBank/DDBJ databases">
        <title>Genome Sequence of Paenibacillus lautus Strain E7593-69, Azo Dye-Degrading Bacteria, Isolated from Commercial Tattoo Inks.</title>
        <authorList>
            <person name="Nho S.W."/>
            <person name="Kim S.-J."/>
            <person name="Kweon O."/>
            <person name="Cerniglia C.E."/>
        </authorList>
    </citation>
    <scope>NUCLEOTIDE SEQUENCE [LARGE SCALE GENOMIC DNA]</scope>
    <source>
        <strain evidence="1 2">E7593-69</strain>
    </source>
</reference>
<sequence>MEIILLIILVILVGLMASSRMTALEKRMKRQQATLNQIASHLGIPEPQVPAEVKRLLQDGQDIKAIKTVREELGMSLVEAKQYVDAIKHGER</sequence>
<evidence type="ECO:0000313" key="1">
    <source>
        <dbReference type="EMBL" id="AYB46339.1"/>
    </source>
</evidence>
<dbReference type="EMBL" id="CP032412">
    <property type="protein sequence ID" value="AYB46339.1"/>
    <property type="molecule type" value="Genomic_DNA"/>
</dbReference>
<keyword evidence="2" id="KW-1185">Reference proteome</keyword>
<accession>A0A385TRC8</accession>